<feature type="transmembrane region" description="Helical" evidence="10">
    <location>
        <begin position="429"/>
        <end position="454"/>
    </location>
</feature>
<dbReference type="GO" id="GO:0014059">
    <property type="term" value="P:regulation of dopamine secretion"/>
    <property type="evidence" value="ECO:0007669"/>
    <property type="project" value="TreeGrafter"/>
</dbReference>
<evidence type="ECO:0000256" key="8">
    <source>
        <dbReference type="ARBA" id="ARBA00023224"/>
    </source>
</evidence>
<feature type="compositionally biased region" description="Basic and acidic residues" evidence="9">
    <location>
        <begin position="106"/>
        <end position="131"/>
    </location>
</feature>
<keyword evidence="13" id="KW-1185">Reference proteome</keyword>
<dbReference type="PANTHER" id="PTHR24248">
    <property type="entry name" value="ADRENERGIC RECEPTOR-RELATED G-PROTEIN COUPLED RECEPTOR"/>
    <property type="match status" value="1"/>
</dbReference>
<keyword evidence="5" id="KW-0297">G-protein coupled receptor</keyword>
<keyword evidence="3 10" id="KW-0812">Transmembrane</keyword>
<evidence type="ECO:0000256" key="10">
    <source>
        <dbReference type="SAM" id="Phobius"/>
    </source>
</evidence>
<dbReference type="PRINTS" id="PR00237">
    <property type="entry name" value="GPCRRHODOPSN"/>
</dbReference>
<dbReference type="GO" id="GO:0007195">
    <property type="term" value="P:adenylate cyclase-inhibiting dopamine receptor signaling pathway"/>
    <property type="evidence" value="ECO:0007669"/>
    <property type="project" value="TreeGrafter"/>
</dbReference>
<keyword evidence="2" id="KW-1003">Cell membrane</keyword>
<feature type="domain" description="G-protein coupled receptors family 1 profile" evidence="11">
    <location>
        <begin position="270"/>
        <end position="490"/>
    </location>
</feature>
<protein>
    <recommendedName>
        <fullName evidence="11">G-protein coupled receptors family 1 profile domain-containing protein</fullName>
    </recommendedName>
</protein>
<evidence type="ECO:0000256" key="3">
    <source>
        <dbReference type="ARBA" id="ARBA00022692"/>
    </source>
</evidence>
<dbReference type="GO" id="GO:0060158">
    <property type="term" value="P:phospholipase C-activating dopamine receptor signaling pathway"/>
    <property type="evidence" value="ECO:0007669"/>
    <property type="project" value="TreeGrafter"/>
</dbReference>
<proteinExistence type="predicted"/>
<dbReference type="EMBL" id="JBBHLL010000066">
    <property type="protein sequence ID" value="KAK7821208.1"/>
    <property type="molecule type" value="Genomic_DNA"/>
</dbReference>
<dbReference type="FunFam" id="1.20.1070.10:FF:000380">
    <property type="entry name" value="D(3) dopamine receptor"/>
    <property type="match status" value="1"/>
</dbReference>
<dbReference type="InterPro" id="IPR017452">
    <property type="entry name" value="GPCR_Rhodpsn_7TM"/>
</dbReference>
<dbReference type="Gene3D" id="1.20.1070.10">
    <property type="entry name" value="Rhodopsin 7-helix transmembrane proteins"/>
    <property type="match status" value="3"/>
</dbReference>
<evidence type="ECO:0000313" key="12">
    <source>
        <dbReference type="EMBL" id="KAK7821208.1"/>
    </source>
</evidence>
<dbReference type="GO" id="GO:0051481">
    <property type="term" value="P:negative regulation of cytosolic calcium ion concentration"/>
    <property type="evidence" value="ECO:0007669"/>
    <property type="project" value="TreeGrafter"/>
</dbReference>
<evidence type="ECO:0000256" key="6">
    <source>
        <dbReference type="ARBA" id="ARBA00023136"/>
    </source>
</evidence>
<dbReference type="PANTHER" id="PTHR24248:SF154">
    <property type="entry name" value="D(3) DOPAMINE RECEPTOR"/>
    <property type="match status" value="1"/>
</dbReference>
<dbReference type="Pfam" id="PF00001">
    <property type="entry name" value="7tm_1"/>
    <property type="match status" value="2"/>
</dbReference>
<comment type="caution">
    <text evidence="12">The sequence shown here is derived from an EMBL/GenBank/DDBJ whole genome shotgun (WGS) entry which is preliminary data.</text>
</comment>
<feature type="transmembrane region" description="Helical" evidence="10">
    <location>
        <begin position="466"/>
        <end position="487"/>
    </location>
</feature>
<feature type="region of interest" description="Disordered" evidence="9">
    <location>
        <begin position="22"/>
        <end position="45"/>
    </location>
</feature>
<accession>A0AAW0J350</accession>
<evidence type="ECO:0000259" key="11">
    <source>
        <dbReference type="PROSITE" id="PS50262"/>
    </source>
</evidence>
<keyword evidence="6 10" id="KW-0472">Membrane</keyword>
<dbReference type="Proteomes" id="UP001488838">
    <property type="component" value="Unassembled WGS sequence"/>
</dbReference>
<dbReference type="GO" id="GO:0005886">
    <property type="term" value="C:plasma membrane"/>
    <property type="evidence" value="ECO:0007669"/>
    <property type="project" value="UniProtKB-SubCell"/>
</dbReference>
<gene>
    <name evidence="12" type="ORF">U0070_000154</name>
</gene>
<dbReference type="SUPFAM" id="SSF81321">
    <property type="entry name" value="Family A G protein-coupled receptor-like"/>
    <property type="match status" value="2"/>
</dbReference>
<dbReference type="GO" id="GO:0004930">
    <property type="term" value="F:G protein-coupled receptor activity"/>
    <property type="evidence" value="ECO:0007669"/>
    <property type="project" value="UniProtKB-KW"/>
</dbReference>
<dbReference type="GO" id="GO:0043266">
    <property type="term" value="P:regulation of potassium ion transport"/>
    <property type="evidence" value="ECO:0007669"/>
    <property type="project" value="TreeGrafter"/>
</dbReference>
<dbReference type="AlphaFoldDB" id="A0AAW0J350"/>
<dbReference type="GO" id="GO:0045202">
    <property type="term" value="C:synapse"/>
    <property type="evidence" value="ECO:0007669"/>
    <property type="project" value="GOC"/>
</dbReference>
<dbReference type="InterPro" id="IPR000276">
    <property type="entry name" value="GPCR_Rhodpsn"/>
</dbReference>
<keyword evidence="7" id="KW-0675">Receptor</keyword>
<feature type="transmembrane region" description="Helical" evidence="10">
    <location>
        <begin position="254"/>
        <end position="278"/>
    </location>
</feature>
<evidence type="ECO:0000256" key="7">
    <source>
        <dbReference type="ARBA" id="ARBA00023170"/>
    </source>
</evidence>
<evidence type="ECO:0000256" key="1">
    <source>
        <dbReference type="ARBA" id="ARBA00004651"/>
    </source>
</evidence>
<dbReference type="GO" id="GO:0051967">
    <property type="term" value="P:negative regulation of synaptic transmission, glutamatergic"/>
    <property type="evidence" value="ECO:0007669"/>
    <property type="project" value="TreeGrafter"/>
</dbReference>
<organism evidence="12 13">
    <name type="scientific">Myodes glareolus</name>
    <name type="common">Bank vole</name>
    <name type="synonym">Clethrionomys glareolus</name>
    <dbReference type="NCBI Taxonomy" id="447135"/>
    <lineage>
        <taxon>Eukaryota</taxon>
        <taxon>Metazoa</taxon>
        <taxon>Chordata</taxon>
        <taxon>Craniata</taxon>
        <taxon>Vertebrata</taxon>
        <taxon>Euteleostomi</taxon>
        <taxon>Mammalia</taxon>
        <taxon>Eutheria</taxon>
        <taxon>Euarchontoglires</taxon>
        <taxon>Glires</taxon>
        <taxon>Rodentia</taxon>
        <taxon>Myomorpha</taxon>
        <taxon>Muroidea</taxon>
        <taxon>Cricetidae</taxon>
        <taxon>Arvicolinae</taxon>
        <taxon>Myodes</taxon>
    </lineage>
</organism>
<name>A0AAW0J350_MYOGA</name>
<keyword evidence="8" id="KW-0807">Transducer</keyword>
<keyword evidence="4 10" id="KW-1133">Transmembrane helix</keyword>
<evidence type="ECO:0000256" key="9">
    <source>
        <dbReference type="SAM" id="MobiDB-lite"/>
    </source>
</evidence>
<evidence type="ECO:0000313" key="13">
    <source>
        <dbReference type="Proteomes" id="UP001488838"/>
    </source>
</evidence>
<evidence type="ECO:0000256" key="4">
    <source>
        <dbReference type="ARBA" id="ARBA00022989"/>
    </source>
</evidence>
<sequence length="634" mass="69811">MKRKASENHKIARLAISRTRIKSTDGTSGGRVTMQQAAGRAGRTRGLHIPRPRALDKPLAQPRVVPLERKPLKNKLSIKVSFSAPVGKPYFEAWCRKENKVETDLTKDRGDDWKPMHTSKGERKRQSEQASRRNPVNTNAGERDILCTKGKNSYGAGDSLWEGANSKLLCRSMPGVAQISIVECCCETVKARAAAPICDHEKRRVDIKESSRNQGSVRRVMDCLIETKGNGLRNGGVMAAVGGRGLFDDSFNHLCLFLLIMLVFLTAVSGNSLTILLICADPRLHTPMYFLLSQLSLMDLMHISTTIPKTTSNYLSGKKSISFVSCATQHFVYLSLGGAECVLLALMSYDCHVAICHPLCYTVLMSRRVKPFVYCCYKVSKLSAPGHRDILESHSSVWAMAPLSQISNHINSTCGAENSTGVSRARPHAYYALSYCALILAIIFGNALVCAAVLRERALQTTTNYLVVSLAVADLLVATLVMPWVVYLEVATQFFYYGRAAAKASSIMSVTKPKKDGDDGEKQLSLNYLPKVTGGVWNFSRICCDVFVTLDVMMCTASILNLCAISIDSPVPQVPGIVQAIFNNPGCTWEEVSEKTPQISAGCRVELTTDEMKRIRVLERVWNSPSLLSQLRTL</sequence>
<dbReference type="GO" id="GO:0001591">
    <property type="term" value="F:dopamine neurotransmitter receptor activity, coupled via Gi/Go"/>
    <property type="evidence" value="ECO:0007669"/>
    <property type="project" value="TreeGrafter"/>
</dbReference>
<evidence type="ECO:0000256" key="2">
    <source>
        <dbReference type="ARBA" id="ARBA00022475"/>
    </source>
</evidence>
<comment type="subcellular location">
    <subcellularLocation>
        <location evidence="1">Cell membrane</location>
        <topology evidence="1">Multi-pass membrane protein</topology>
    </subcellularLocation>
</comment>
<reference evidence="12 13" key="1">
    <citation type="journal article" date="2023" name="bioRxiv">
        <title>Conserved and derived expression patterns and positive selection on dental genes reveal complex evolutionary context of ever-growing rodent molars.</title>
        <authorList>
            <person name="Calamari Z.T."/>
            <person name="Song A."/>
            <person name="Cohen E."/>
            <person name="Akter M."/>
            <person name="Roy R.D."/>
            <person name="Hallikas O."/>
            <person name="Christensen M.M."/>
            <person name="Li P."/>
            <person name="Marangoni P."/>
            <person name="Jernvall J."/>
            <person name="Klein O.D."/>
        </authorList>
    </citation>
    <scope>NUCLEOTIDE SEQUENCE [LARGE SCALE GENOMIC DNA]</scope>
    <source>
        <strain evidence="12">V071</strain>
    </source>
</reference>
<dbReference type="PROSITE" id="PS50262">
    <property type="entry name" value="G_PROTEIN_RECEP_F1_2"/>
    <property type="match status" value="1"/>
</dbReference>
<feature type="region of interest" description="Disordered" evidence="9">
    <location>
        <begin position="106"/>
        <end position="143"/>
    </location>
</feature>
<evidence type="ECO:0000256" key="5">
    <source>
        <dbReference type="ARBA" id="ARBA00023040"/>
    </source>
</evidence>